<sequence length="101" mass="11696">GGVRLSYDGYPSTKRKDTLTVEGKEHKITNSLGNEMYMYQPNPSDIRRHPSSRLSSLEGDYSRPRTASVYDYIDTQSTVSLTTDRCFERQKIEHSVYFLYC</sequence>
<keyword evidence="3" id="KW-1185">Reference proteome</keyword>
<gene>
    <name evidence="2" type="ORF">MAR_034606</name>
</gene>
<evidence type="ECO:0000313" key="3">
    <source>
        <dbReference type="Proteomes" id="UP001164746"/>
    </source>
</evidence>
<proteinExistence type="predicted"/>
<protein>
    <submittedName>
        <fullName evidence="2">Uncharacterized protein</fullName>
    </submittedName>
</protein>
<accession>A0ABY7EHQ5</accession>
<evidence type="ECO:0000313" key="2">
    <source>
        <dbReference type="EMBL" id="WAR09530.1"/>
    </source>
</evidence>
<feature type="non-terminal residue" evidence="2">
    <location>
        <position position="101"/>
    </location>
</feature>
<feature type="region of interest" description="Disordered" evidence="1">
    <location>
        <begin position="41"/>
        <end position="60"/>
    </location>
</feature>
<organism evidence="2 3">
    <name type="scientific">Mya arenaria</name>
    <name type="common">Soft-shell clam</name>
    <dbReference type="NCBI Taxonomy" id="6604"/>
    <lineage>
        <taxon>Eukaryota</taxon>
        <taxon>Metazoa</taxon>
        <taxon>Spiralia</taxon>
        <taxon>Lophotrochozoa</taxon>
        <taxon>Mollusca</taxon>
        <taxon>Bivalvia</taxon>
        <taxon>Autobranchia</taxon>
        <taxon>Heteroconchia</taxon>
        <taxon>Euheterodonta</taxon>
        <taxon>Imparidentia</taxon>
        <taxon>Neoheterodontei</taxon>
        <taxon>Myida</taxon>
        <taxon>Myoidea</taxon>
        <taxon>Myidae</taxon>
        <taxon>Mya</taxon>
    </lineage>
</organism>
<reference evidence="2" key="1">
    <citation type="submission" date="2022-11" db="EMBL/GenBank/DDBJ databases">
        <title>Centuries of genome instability and evolution in soft-shell clam transmissible cancer (bioRxiv).</title>
        <authorList>
            <person name="Hart S.F.M."/>
            <person name="Yonemitsu M.A."/>
            <person name="Giersch R.M."/>
            <person name="Beal B.F."/>
            <person name="Arriagada G."/>
            <person name="Davis B.W."/>
            <person name="Ostrander E.A."/>
            <person name="Goff S.P."/>
            <person name="Metzger M.J."/>
        </authorList>
    </citation>
    <scope>NUCLEOTIDE SEQUENCE</scope>
    <source>
        <strain evidence="2">MELC-2E11</strain>
        <tissue evidence="2">Siphon/mantle</tissue>
    </source>
</reference>
<dbReference type="EMBL" id="CP111018">
    <property type="protein sequence ID" value="WAR09530.1"/>
    <property type="molecule type" value="Genomic_DNA"/>
</dbReference>
<dbReference type="Proteomes" id="UP001164746">
    <property type="component" value="Chromosome 7"/>
</dbReference>
<evidence type="ECO:0000256" key="1">
    <source>
        <dbReference type="SAM" id="MobiDB-lite"/>
    </source>
</evidence>
<name>A0ABY7EHQ5_MYAAR</name>